<evidence type="ECO:0000313" key="3">
    <source>
        <dbReference type="Proteomes" id="UP000712600"/>
    </source>
</evidence>
<feature type="region of interest" description="Disordered" evidence="1">
    <location>
        <begin position="1"/>
        <end position="27"/>
    </location>
</feature>
<proteinExistence type="predicted"/>
<sequence>MERSTENSVHVPLKDKGLQHQGTTEDKRISELESKVTRLAELLCLEEEKNMNLEENLTENHMRIRMLNCTGTKELDKILNVGKSPNVTWGLSYCGKEMRKTQVSSPTTCSSIIFVQPESMTASESMKAQPTTRFKEQTTKHDLTEKRVFKRGCNSCGREGHVARFYYERFDNIQRTWKGGR</sequence>
<reference evidence="2" key="1">
    <citation type="submission" date="2019-12" db="EMBL/GenBank/DDBJ databases">
        <title>Genome sequencing and annotation of Brassica cretica.</title>
        <authorList>
            <person name="Studholme D.J."/>
            <person name="Sarris P."/>
        </authorList>
    </citation>
    <scope>NUCLEOTIDE SEQUENCE</scope>
    <source>
        <strain evidence="2">PFS-109/04</strain>
        <tissue evidence="2">Leaf</tissue>
    </source>
</reference>
<accession>A0A8S9RSL2</accession>
<organism evidence="2 3">
    <name type="scientific">Brassica cretica</name>
    <name type="common">Mustard</name>
    <dbReference type="NCBI Taxonomy" id="69181"/>
    <lineage>
        <taxon>Eukaryota</taxon>
        <taxon>Viridiplantae</taxon>
        <taxon>Streptophyta</taxon>
        <taxon>Embryophyta</taxon>
        <taxon>Tracheophyta</taxon>
        <taxon>Spermatophyta</taxon>
        <taxon>Magnoliopsida</taxon>
        <taxon>eudicotyledons</taxon>
        <taxon>Gunneridae</taxon>
        <taxon>Pentapetalae</taxon>
        <taxon>rosids</taxon>
        <taxon>malvids</taxon>
        <taxon>Brassicales</taxon>
        <taxon>Brassicaceae</taxon>
        <taxon>Brassiceae</taxon>
        <taxon>Brassica</taxon>
    </lineage>
</organism>
<dbReference type="AlphaFoldDB" id="A0A8S9RSL2"/>
<gene>
    <name evidence="2" type="ORF">F2Q69_00029578</name>
</gene>
<evidence type="ECO:0000256" key="1">
    <source>
        <dbReference type="SAM" id="MobiDB-lite"/>
    </source>
</evidence>
<name>A0A8S9RSL2_BRACR</name>
<dbReference type="Proteomes" id="UP000712600">
    <property type="component" value="Unassembled WGS sequence"/>
</dbReference>
<dbReference type="EMBL" id="QGKX02000088">
    <property type="protein sequence ID" value="KAF3583700.1"/>
    <property type="molecule type" value="Genomic_DNA"/>
</dbReference>
<feature type="compositionally biased region" description="Basic and acidic residues" evidence="1">
    <location>
        <begin position="12"/>
        <end position="27"/>
    </location>
</feature>
<evidence type="ECO:0008006" key="4">
    <source>
        <dbReference type="Google" id="ProtNLM"/>
    </source>
</evidence>
<comment type="caution">
    <text evidence="2">The sequence shown here is derived from an EMBL/GenBank/DDBJ whole genome shotgun (WGS) entry which is preliminary data.</text>
</comment>
<protein>
    <recommendedName>
        <fullName evidence="4">CCHC-type domain-containing protein</fullName>
    </recommendedName>
</protein>
<evidence type="ECO:0000313" key="2">
    <source>
        <dbReference type="EMBL" id="KAF3583700.1"/>
    </source>
</evidence>